<accession>A0A9Y1BMG0</accession>
<dbReference type="PANTHER" id="PTHR43491:SF5">
    <property type="entry name" value="UDP-N-ACETYL-D-MANNOSAMINE DEHYDROGENASE"/>
    <property type="match status" value="1"/>
</dbReference>
<evidence type="ECO:0000313" key="9">
    <source>
        <dbReference type="EMBL" id="UJG41557.1"/>
    </source>
</evidence>
<protein>
    <recommendedName>
        <fullName evidence="2">UDP-N-acetyl-D-mannosamine dehydrogenase</fullName>
        <ecNumber evidence="1">1.1.1.336</ecNumber>
    </recommendedName>
    <alternativeName>
        <fullName evidence="5">UDP-ManNAc 6-dehydrogenase</fullName>
    </alternativeName>
</protein>
<feature type="domain" description="UDP-glucose/GDP-mannose dehydrogenase C-terminal" evidence="8">
    <location>
        <begin position="343"/>
        <end position="445"/>
    </location>
</feature>
<dbReference type="InterPro" id="IPR036291">
    <property type="entry name" value="NAD(P)-bd_dom_sf"/>
</dbReference>
<keyword evidence="4" id="KW-0520">NAD</keyword>
<dbReference type="InterPro" id="IPR014026">
    <property type="entry name" value="UDP-Glc/GDP-Man_DH_dimer"/>
</dbReference>
<dbReference type="SMART" id="SM00984">
    <property type="entry name" value="UDPG_MGDP_dh_C"/>
    <property type="match status" value="1"/>
</dbReference>
<dbReference type="Pfam" id="PF03721">
    <property type="entry name" value="UDPG_MGDP_dh_N"/>
    <property type="match status" value="1"/>
</dbReference>
<evidence type="ECO:0000256" key="5">
    <source>
        <dbReference type="ARBA" id="ARBA00030172"/>
    </source>
</evidence>
<dbReference type="SUPFAM" id="SSF51735">
    <property type="entry name" value="NAD(P)-binding Rossmann-fold domains"/>
    <property type="match status" value="1"/>
</dbReference>
<evidence type="ECO:0000259" key="8">
    <source>
        <dbReference type="SMART" id="SM00984"/>
    </source>
</evidence>
<evidence type="ECO:0000256" key="1">
    <source>
        <dbReference type="ARBA" id="ARBA00012935"/>
    </source>
</evidence>
<proteinExistence type="inferred from homology"/>
<evidence type="ECO:0000256" key="6">
    <source>
        <dbReference type="ARBA" id="ARBA00049130"/>
    </source>
</evidence>
<evidence type="ECO:0000256" key="3">
    <source>
        <dbReference type="ARBA" id="ARBA00023002"/>
    </source>
</evidence>
<evidence type="ECO:0000256" key="2">
    <source>
        <dbReference type="ARBA" id="ARBA00016796"/>
    </source>
</evidence>
<evidence type="ECO:0000256" key="4">
    <source>
        <dbReference type="ARBA" id="ARBA00023027"/>
    </source>
</evidence>
<dbReference type="GO" id="GO:0089714">
    <property type="term" value="F:UDP-N-acetyl-D-mannosamine dehydrogenase activity"/>
    <property type="evidence" value="ECO:0007669"/>
    <property type="project" value="UniProtKB-EC"/>
</dbReference>
<evidence type="ECO:0000256" key="7">
    <source>
        <dbReference type="PIRNR" id="PIRNR000124"/>
    </source>
</evidence>
<dbReference type="GO" id="GO:0051287">
    <property type="term" value="F:NAD binding"/>
    <property type="evidence" value="ECO:0007669"/>
    <property type="project" value="InterPro"/>
</dbReference>
<dbReference type="PIRSF" id="PIRSF500136">
    <property type="entry name" value="UDP_ManNAc_DH"/>
    <property type="match status" value="1"/>
</dbReference>
<dbReference type="Gene3D" id="3.40.50.720">
    <property type="entry name" value="NAD(P)-binding Rossmann-like Domain"/>
    <property type="match status" value="2"/>
</dbReference>
<name>A0A9Y1BMG0_9ARCH</name>
<reference evidence="9" key="1">
    <citation type="journal article" date="2022" name="Nat. Microbiol.">
        <title>Unique mobile elements and scalable gene flow at the prokaryote-eukaryote boundary revealed by circularized Asgard archaea genomes.</title>
        <authorList>
            <person name="Wu F."/>
            <person name="Speth D.R."/>
            <person name="Philosof A."/>
            <person name="Cremiere A."/>
            <person name="Narayanan A."/>
            <person name="Barco R.A."/>
            <person name="Connon S.A."/>
            <person name="Amend J.P."/>
            <person name="Antoshechkin I.A."/>
            <person name="Orphan V.J."/>
        </authorList>
    </citation>
    <scope>NUCLEOTIDE SEQUENCE</scope>
    <source>
        <strain evidence="9">PM71</strain>
    </source>
</reference>
<dbReference type="EMBL" id="CP084166">
    <property type="protein sequence ID" value="UJG41557.1"/>
    <property type="molecule type" value="Genomic_DNA"/>
</dbReference>
<dbReference type="InterPro" id="IPR028359">
    <property type="entry name" value="UDP_ManNAc/GlcNAc_DH"/>
</dbReference>
<dbReference type="EC" id="1.1.1.336" evidence="1"/>
<comment type="similarity">
    <text evidence="7">Belongs to the UDP-glucose/GDP-mannose dehydrogenase family.</text>
</comment>
<dbReference type="Pfam" id="PF00984">
    <property type="entry name" value="UDPG_MGDP_dh"/>
    <property type="match status" value="1"/>
</dbReference>
<dbReference type="NCBIfam" id="TIGR03026">
    <property type="entry name" value="NDP-sugDHase"/>
    <property type="match status" value="1"/>
</dbReference>
<keyword evidence="3" id="KW-0560">Oxidoreductase</keyword>
<dbReference type="InterPro" id="IPR036220">
    <property type="entry name" value="UDP-Glc/GDP-Man_DH_C_sf"/>
</dbReference>
<dbReference type="SUPFAM" id="SSF48179">
    <property type="entry name" value="6-phosphogluconate dehydrogenase C-terminal domain-like"/>
    <property type="match status" value="1"/>
</dbReference>
<comment type="catalytic activity">
    <reaction evidence="6">
        <text>UDP-N-acetyl-alpha-D-mannosamine + 2 NAD(+) + H2O = UDP-N-acetyl-alpha-D-mannosaminouronate + 2 NADH + 3 H(+)</text>
        <dbReference type="Rhea" id="RHEA:25780"/>
        <dbReference type="ChEBI" id="CHEBI:15377"/>
        <dbReference type="ChEBI" id="CHEBI:15378"/>
        <dbReference type="ChEBI" id="CHEBI:57540"/>
        <dbReference type="ChEBI" id="CHEBI:57945"/>
        <dbReference type="ChEBI" id="CHEBI:68623"/>
        <dbReference type="ChEBI" id="CHEBI:70731"/>
        <dbReference type="EC" id="1.1.1.336"/>
    </reaction>
</comment>
<dbReference type="InterPro" id="IPR008927">
    <property type="entry name" value="6-PGluconate_DH-like_C_sf"/>
</dbReference>
<dbReference type="AlphaFoldDB" id="A0A9Y1BMG0"/>
<dbReference type="Pfam" id="PF03720">
    <property type="entry name" value="UDPG_MGDP_dh_C"/>
    <property type="match status" value="1"/>
</dbReference>
<dbReference type="GO" id="GO:0000271">
    <property type="term" value="P:polysaccharide biosynthetic process"/>
    <property type="evidence" value="ECO:0007669"/>
    <property type="project" value="InterPro"/>
</dbReference>
<organism evidence="9">
    <name type="scientific">Candidatus Heimdallarchaeum aukensis</name>
    <dbReference type="NCBI Taxonomy" id="2876573"/>
    <lineage>
        <taxon>Archaea</taxon>
        <taxon>Promethearchaeati</taxon>
        <taxon>Candidatus Heimdallarchaeota</taxon>
        <taxon>Candidatus Heimdallarchaeia (ex Rinke et al. 2021) (nom. nud.)</taxon>
        <taxon>Candidatus Heimdallarchaeales</taxon>
        <taxon>Candidatus Heimdallarchaeaceae</taxon>
        <taxon>Candidatus Heimdallarchaeum</taxon>
    </lineage>
</organism>
<dbReference type="PANTHER" id="PTHR43491">
    <property type="entry name" value="UDP-N-ACETYL-D-MANNOSAMINE DEHYDROGENASE"/>
    <property type="match status" value="1"/>
</dbReference>
<dbReference type="SUPFAM" id="SSF52413">
    <property type="entry name" value="UDP-glucose/GDP-mannose dehydrogenase C-terminal domain"/>
    <property type="match status" value="1"/>
</dbReference>
<dbReference type="InterPro" id="IPR014027">
    <property type="entry name" value="UDP-Glc/GDP-Man_DH_C"/>
</dbReference>
<dbReference type="InterPro" id="IPR017476">
    <property type="entry name" value="UDP-Glc/GDP-Man"/>
</dbReference>
<dbReference type="GO" id="GO:0016628">
    <property type="term" value="F:oxidoreductase activity, acting on the CH-CH group of donors, NAD or NADP as acceptor"/>
    <property type="evidence" value="ECO:0007669"/>
    <property type="project" value="InterPro"/>
</dbReference>
<dbReference type="PIRSF" id="PIRSF000124">
    <property type="entry name" value="UDPglc_GDPman_dh"/>
    <property type="match status" value="1"/>
</dbReference>
<dbReference type="Proteomes" id="UP001201020">
    <property type="component" value="Chromosome"/>
</dbReference>
<dbReference type="InterPro" id="IPR001732">
    <property type="entry name" value="UDP-Glc/GDP-Man_DH_N"/>
</dbReference>
<gene>
    <name evidence="9" type="ORF">K9W45_03600</name>
</gene>
<sequence length="461" mass="51411">MENMGYFIISKDEAIKLLENRSLTIAVIGQGKMGLPIDVVFLEAGYRVIGVDVNPETVQKINEGNPPIIGEPGVIEGIRKGLKEKKFECTLSLEKAVDESDVIIIIIPTLIDKYRNPELQPVIKLINSIGAYMKPGKLIVIESTVPPLTTEQIVKKQLEQISSLKAGKDFGLGFAPERTYSGRAIEDIRDNYPKIVGGVDPRSTERIALLYETIAKKGVIQMSSSTAAEAVKIFKGIYRDVNIALANEFAKISEKIGVNVHEVIKAANSEPFSHIHRPGAGVGGHCIPVYPQFLINIADQFGISAALTKKGREINLSMPYHVVNRTIIALNKVNKNLKGSKITLLGLAYRGNVKEYRYSPTFDVIKGLKEYEAKIVLHDPLYKEEELREIIDIKFEEDLKKAIHNSDCIVILTDHSHYKELDISFFDEQANNPYAIIDTRHIFGHINERENDKRVIVGIGE</sequence>